<evidence type="ECO:0000256" key="2">
    <source>
        <dbReference type="SAM" id="SignalP"/>
    </source>
</evidence>
<evidence type="ECO:0000313" key="3">
    <source>
        <dbReference type="EMBL" id="MFD1543370.1"/>
    </source>
</evidence>
<sequence>MNLRRKLSYLFGALTSIVLAAFALGDPASAMIAAEGPRPEEPDAPATDEQAAA</sequence>
<comment type="caution">
    <text evidence="3">The sequence shown here is derived from an EMBL/GenBank/DDBJ whole genome shotgun (WGS) entry which is preliminary data.</text>
</comment>
<organism evidence="3 4">
    <name type="scientific">Nonomuraea guangzhouensis</name>
    <dbReference type="NCBI Taxonomy" id="1291555"/>
    <lineage>
        <taxon>Bacteria</taxon>
        <taxon>Bacillati</taxon>
        <taxon>Actinomycetota</taxon>
        <taxon>Actinomycetes</taxon>
        <taxon>Streptosporangiales</taxon>
        <taxon>Streptosporangiaceae</taxon>
        <taxon>Nonomuraea</taxon>
    </lineage>
</organism>
<feature type="region of interest" description="Disordered" evidence="1">
    <location>
        <begin position="33"/>
        <end position="53"/>
    </location>
</feature>
<proteinExistence type="predicted"/>
<accession>A0ABW4GLA0</accession>
<reference evidence="4" key="1">
    <citation type="journal article" date="2019" name="Int. J. Syst. Evol. Microbiol.">
        <title>The Global Catalogue of Microorganisms (GCM) 10K type strain sequencing project: providing services to taxonomists for standard genome sequencing and annotation.</title>
        <authorList>
            <consortium name="The Broad Institute Genomics Platform"/>
            <consortium name="The Broad Institute Genome Sequencing Center for Infectious Disease"/>
            <person name="Wu L."/>
            <person name="Ma J."/>
        </authorList>
    </citation>
    <scope>NUCLEOTIDE SEQUENCE [LARGE SCALE GENOMIC DNA]</scope>
    <source>
        <strain evidence="4">CGMCC 1.15399</strain>
    </source>
</reference>
<name>A0ABW4GLA0_9ACTN</name>
<feature type="signal peptide" evidence="2">
    <location>
        <begin position="1"/>
        <end position="20"/>
    </location>
</feature>
<evidence type="ECO:0000313" key="4">
    <source>
        <dbReference type="Proteomes" id="UP001597097"/>
    </source>
</evidence>
<keyword evidence="2" id="KW-0732">Signal</keyword>
<protein>
    <submittedName>
        <fullName evidence="3">Uncharacterized protein</fullName>
    </submittedName>
</protein>
<dbReference type="Proteomes" id="UP001597097">
    <property type="component" value="Unassembled WGS sequence"/>
</dbReference>
<keyword evidence="4" id="KW-1185">Reference proteome</keyword>
<feature type="chain" id="PRO_5046597457" evidence="2">
    <location>
        <begin position="21"/>
        <end position="53"/>
    </location>
</feature>
<dbReference type="RefSeq" id="WP_219529863.1">
    <property type="nucleotide sequence ID" value="NZ_JAHKRM010000007.1"/>
</dbReference>
<dbReference type="EMBL" id="JBHUCM010000038">
    <property type="protein sequence ID" value="MFD1543370.1"/>
    <property type="molecule type" value="Genomic_DNA"/>
</dbReference>
<evidence type="ECO:0000256" key="1">
    <source>
        <dbReference type="SAM" id="MobiDB-lite"/>
    </source>
</evidence>
<gene>
    <name evidence="3" type="ORF">ACFSJ0_40450</name>
</gene>